<proteinExistence type="predicted"/>
<keyword evidence="1" id="KW-0732">Signal</keyword>
<dbReference type="Proteomes" id="UP000319263">
    <property type="component" value="Chromosome"/>
</dbReference>
<keyword evidence="3" id="KW-0378">Hydrolase</keyword>
<dbReference type="PANTHER" id="PTHR30383">
    <property type="entry name" value="THIOESTERASE 1/PROTEASE 1/LYSOPHOSPHOLIPASE L1"/>
    <property type="match status" value="1"/>
</dbReference>
<feature type="chain" id="PRO_5021930603" evidence="1">
    <location>
        <begin position="29"/>
        <end position="269"/>
    </location>
</feature>
<dbReference type="KEGG" id="mik:FOE78_07260"/>
<feature type="domain" description="SGNH hydrolase-type esterase" evidence="2">
    <location>
        <begin position="42"/>
        <end position="248"/>
    </location>
</feature>
<dbReference type="SUPFAM" id="SSF52266">
    <property type="entry name" value="SGNH hydrolase"/>
    <property type="match status" value="1"/>
</dbReference>
<dbReference type="Gene3D" id="3.40.50.1110">
    <property type="entry name" value="SGNH hydrolase"/>
    <property type="match status" value="1"/>
</dbReference>
<dbReference type="InterPro" id="IPR051532">
    <property type="entry name" value="Ester_Hydrolysis_Enzymes"/>
</dbReference>
<name>A0A516PX25_9ACTN</name>
<evidence type="ECO:0000313" key="4">
    <source>
        <dbReference type="Proteomes" id="UP000319263"/>
    </source>
</evidence>
<dbReference type="Pfam" id="PF13472">
    <property type="entry name" value="Lipase_GDSL_2"/>
    <property type="match status" value="1"/>
</dbReference>
<feature type="signal peptide" evidence="1">
    <location>
        <begin position="1"/>
        <end position="28"/>
    </location>
</feature>
<evidence type="ECO:0000256" key="1">
    <source>
        <dbReference type="SAM" id="SignalP"/>
    </source>
</evidence>
<evidence type="ECO:0000313" key="3">
    <source>
        <dbReference type="EMBL" id="QDP95727.1"/>
    </source>
</evidence>
<gene>
    <name evidence="3" type="ORF">FOE78_07260</name>
</gene>
<dbReference type="OrthoDB" id="8215557at2"/>
<dbReference type="RefSeq" id="WP_143985695.1">
    <property type="nucleotide sequence ID" value="NZ_CP041692.1"/>
</dbReference>
<sequence length="269" mass="27783">MRVVVLAVIAVAVAVLCLLAVSAGKAIAPTAQTSAGPLTVVVLGDSVPAADLCGCQGFSELTAARLQQATGREVILHNDAVDGWTSQQVLADAQSGTSHDDLAAGADLVIIEAGANDLPLGRLNEPQCQPAAGSDCFAPTLRQVGDQLTATVREVRAVDPVPDVEIVLMGYWNVSVDGAVGQARGAAYVAASDEVTQDFNAMVIDVSRRTGATYVDAYAALKGGDGQRDPTAYLIADGDHPNAAGNRRLAQYVYNALARAGTVTAWQKK</sequence>
<evidence type="ECO:0000259" key="2">
    <source>
        <dbReference type="Pfam" id="PF13472"/>
    </source>
</evidence>
<dbReference type="EMBL" id="CP041692">
    <property type="protein sequence ID" value="QDP95727.1"/>
    <property type="molecule type" value="Genomic_DNA"/>
</dbReference>
<accession>A0A516PX25</accession>
<dbReference type="InterPro" id="IPR036514">
    <property type="entry name" value="SGNH_hydro_sf"/>
</dbReference>
<dbReference type="PANTHER" id="PTHR30383:SF5">
    <property type="entry name" value="SGNH HYDROLASE-TYPE ESTERASE DOMAIN-CONTAINING PROTEIN"/>
    <property type="match status" value="1"/>
</dbReference>
<dbReference type="AlphaFoldDB" id="A0A516PX25"/>
<reference evidence="3 4" key="1">
    <citation type="submission" date="2019-07" db="EMBL/GenBank/DDBJ databases">
        <title>Microlunatus dokdonensis sp. nov. isolated from the rhizospheric soil of the wild plant Elymus tsukushiensis.</title>
        <authorList>
            <person name="Ghim S.-Y."/>
            <person name="Hwang Y.-J."/>
            <person name="Son J.-S."/>
            <person name="Shin J.-H."/>
        </authorList>
    </citation>
    <scope>NUCLEOTIDE SEQUENCE [LARGE SCALE GENOMIC DNA]</scope>
    <source>
        <strain evidence="3 4">KUDC0627</strain>
    </source>
</reference>
<protein>
    <submittedName>
        <fullName evidence="3">SGNH/GDSL hydrolase family protein</fullName>
    </submittedName>
</protein>
<organism evidence="3 4">
    <name type="scientific">Microlunatus elymi</name>
    <dbReference type="NCBI Taxonomy" id="2596828"/>
    <lineage>
        <taxon>Bacteria</taxon>
        <taxon>Bacillati</taxon>
        <taxon>Actinomycetota</taxon>
        <taxon>Actinomycetes</taxon>
        <taxon>Propionibacteriales</taxon>
        <taxon>Propionibacteriaceae</taxon>
        <taxon>Microlunatus</taxon>
    </lineage>
</organism>
<keyword evidence="4" id="KW-1185">Reference proteome</keyword>
<dbReference type="InterPro" id="IPR013830">
    <property type="entry name" value="SGNH_hydro"/>
</dbReference>
<dbReference type="CDD" id="cd00229">
    <property type="entry name" value="SGNH_hydrolase"/>
    <property type="match status" value="1"/>
</dbReference>
<dbReference type="GO" id="GO:0004622">
    <property type="term" value="F:phosphatidylcholine lysophospholipase activity"/>
    <property type="evidence" value="ECO:0007669"/>
    <property type="project" value="TreeGrafter"/>
</dbReference>